<dbReference type="Proteomes" id="UP001153269">
    <property type="component" value="Unassembled WGS sequence"/>
</dbReference>
<accession>A0A9N7YQW5</accession>
<proteinExistence type="predicted"/>
<dbReference type="EMBL" id="CADEAL010001868">
    <property type="protein sequence ID" value="CAB1436248.1"/>
    <property type="molecule type" value="Genomic_DNA"/>
</dbReference>
<feature type="compositionally biased region" description="Low complexity" evidence="1">
    <location>
        <begin position="80"/>
        <end position="90"/>
    </location>
</feature>
<sequence>MLDGCIVPLRVLHQHGRVQTQLGRPPCPQSQTSPMSVWLPAKPEGTKDHRELSSQRGTDMSFSPSPSQHCGSPMRNTLCAAEPAGPASAAKSISSSRPVQMQLSEGQILYSSYRKRGVYPRMQSSLQLWS</sequence>
<feature type="region of interest" description="Disordered" evidence="1">
    <location>
        <begin position="20"/>
        <end position="98"/>
    </location>
</feature>
<feature type="compositionally biased region" description="Basic and acidic residues" evidence="1">
    <location>
        <begin position="44"/>
        <end position="53"/>
    </location>
</feature>
<evidence type="ECO:0000313" key="3">
    <source>
        <dbReference type="Proteomes" id="UP001153269"/>
    </source>
</evidence>
<keyword evidence="3" id="KW-1185">Reference proteome</keyword>
<name>A0A9N7YQW5_PLEPL</name>
<dbReference type="AlphaFoldDB" id="A0A9N7YQW5"/>
<evidence type="ECO:0000256" key="1">
    <source>
        <dbReference type="SAM" id="MobiDB-lite"/>
    </source>
</evidence>
<organism evidence="2 3">
    <name type="scientific">Pleuronectes platessa</name>
    <name type="common">European plaice</name>
    <dbReference type="NCBI Taxonomy" id="8262"/>
    <lineage>
        <taxon>Eukaryota</taxon>
        <taxon>Metazoa</taxon>
        <taxon>Chordata</taxon>
        <taxon>Craniata</taxon>
        <taxon>Vertebrata</taxon>
        <taxon>Euteleostomi</taxon>
        <taxon>Actinopterygii</taxon>
        <taxon>Neopterygii</taxon>
        <taxon>Teleostei</taxon>
        <taxon>Neoteleostei</taxon>
        <taxon>Acanthomorphata</taxon>
        <taxon>Carangaria</taxon>
        <taxon>Pleuronectiformes</taxon>
        <taxon>Pleuronectoidei</taxon>
        <taxon>Pleuronectidae</taxon>
        <taxon>Pleuronectes</taxon>
    </lineage>
</organism>
<gene>
    <name evidence="2" type="ORF">PLEPLA_LOCUS24283</name>
</gene>
<feature type="compositionally biased region" description="Polar residues" evidence="1">
    <location>
        <begin position="54"/>
        <end position="70"/>
    </location>
</feature>
<reference evidence="2" key="1">
    <citation type="submission" date="2020-03" db="EMBL/GenBank/DDBJ databases">
        <authorList>
            <person name="Weist P."/>
        </authorList>
    </citation>
    <scope>NUCLEOTIDE SEQUENCE</scope>
</reference>
<protein>
    <submittedName>
        <fullName evidence="2">Uncharacterized protein</fullName>
    </submittedName>
</protein>
<comment type="caution">
    <text evidence="2">The sequence shown here is derived from an EMBL/GenBank/DDBJ whole genome shotgun (WGS) entry which is preliminary data.</text>
</comment>
<evidence type="ECO:0000313" key="2">
    <source>
        <dbReference type="EMBL" id="CAB1436248.1"/>
    </source>
</evidence>